<dbReference type="GO" id="GO:0016747">
    <property type="term" value="F:acyltransferase activity, transferring groups other than amino-acyl groups"/>
    <property type="evidence" value="ECO:0007669"/>
    <property type="project" value="InterPro"/>
</dbReference>
<dbReference type="SUPFAM" id="SSF55729">
    <property type="entry name" value="Acyl-CoA N-acyltransferases (Nat)"/>
    <property type="match status" value="1"/>
</dbReference>
<dbReference type="PROSITE" id="PS51186">
    <property type="entry name" value="GNAT"/>
    <property type="match status" value="1"/>
</dbReference>
<dbReference type="Gene3D" id="3.40.630.30">
    <property type="match status" value="1"/>
</dbReference>
<dbReference type="InterPro" id="IPR016181">
    <property type="entry name" value="Acyl_CoA_acyltransferase"/>
</dbReference>
<dbReference type="AlphaFoldDB" id="A0A9D1KD04"/>
<comment type="caution">
    <text evidence="2">The sequence shown here is derived from an EMBL/GenBank/DDBJ whole genome shotgun (WGS) entry which is preliminary data.</text>
</comment>
<gene>
    <name evidence="2" type="ORF">IAD06_03710</name>
</gene>
<reference evidence="2" key="1">
    <citation type="submission" date="2020-10" db="EMBL/GenBank/DDBJ databases">
        <authorList>
            <person name="Gilroy R."/>
        </authorList>
    </citation>
    <scope>NUCLEOTIDE SEQUENCE</scope>
    <source>
        <strain evidence="2">21143</strain>
    </source>
</reference>
<dbReference type="InterPro" id="IPR000182">
    <property type="entry name" value="GNAT_dom"/>
</dbReference>
<evidence type="ECO:0000259" key="1">
    <source>
        <dbReference type="PROSITE" id="PS51186"/>
    </source>
</evidence>
<name>A0A9D1KD04_9BACT</name>
<dbReference type="EMBL" id="DVKT01000028">
    <property type="protein sequence ID" value="HIT39129.1"/>
    <property type="molecule type" value="Genomic_DNA"/>
</dbReference>
<feature type="domain" description="N-acetyltransferase" evidence="1">
    <location>
        <begin position="3"/>
        <end position="163"/>
    </location>
</feature>
<dbReference type="Proteomes" id="UP000886722">
    <property type="component" value="Unassembled WGS sequence"/>
</dbReference>
<dbReference type="Pfam" id="PF00583">
    <property type="entry name" value="Acetyltransf_1"/>
    <property type="match status" value="1"/>
</dbReference>
<reference evidence="2" key="2">
    <citation type="journal article" date="2021" name="PeerJ">
        <title>Extensive microbial diversity within the chicken gut microbiome revealed by metagenomics and culture.</title>
        <authorList>
            <person name="Gilroy R."/>
            <person name="Ravi A."/>
            <person name="Getino M."/>
            <person name="Pursley I."/>
            <person name="Horton D.L."/>
            <person name="Alikhan N.F."/>
            <person name="Baker D."/>
            <person name="Gharbi K."/>
            <person name="Hall N."/>
            <person name="Watson M."/>
            <person name="Adriaenssens E.M."/>
            <person name="Foster-Nyarko E."/>
            <person name="Jarju S."/>
            <person name="Secka A."/>
            <person name="Antonio M."/>
            <person name="Oren A."/>
            <person name="Chaudhuri R.R."/>
            <person name="La Ragione R."/>
            <person name="Hildebrand F."/>
            <person name="Pallen M.J."/>
        </authorList>
    </citation>
    <scope>NUCLEOTIDE SEQUENCE</scope>
    <source>
        <strain evidence="2">21143</strain>
    </source>
</reference>
<organism evidence="2 3">
    <name type="scientific">Candidatus Caccoplasma intestinavium</name>
    <dbReference type="NCBI Taxonomy" id="2840716"/>
    <lineage>
        <taxon>Bacteria</taxon>
        <taxon>Pseudomonadati</taxon>
        <taxon>Bacteroidota</taxon>
        <taxon>Bacteroidia</taxon>
        <taxon>Bacteroidales</taxon>
        <taxon>Bacteroidaceae</taxon>
        <taxon>Bacteroidaceae incertae sedis</taxon>
        <taxon>Candidatus Caccoplasma</taxon>
    </lineage>
</organism>
<evidence type="ECO:0000313" key="2">
    <source>
        <dbReference type="EMBL" id="HIT39129.1"/>
    </source>
</evidence>
<accession>A0A9D1KD04</accession>
<evidence type="ECO:0000313" key="3">
    <source>
        <dbReference type="Proteomes" id="UP000886722"/>
    </source>
</evidence>
<sequence>MSLKIVRITRDFPDMNALEQIAVEAFPPQEYVSPQDLLSYTESSDDCDFWGFYAGKDFIGYLHLIRYKNMVYVCFFAVGVSYRSCGYGSEILSRLKELYPAYQIVLDIEAADESAPNLAQRIRRRDFYRRNGYVPTGHYIAYWGMTFEILCSGGDFDLAVYKELVSNIRVEGISFRFFTK</sequence>
<proteinExistence type="predicted"/>
<protein>
    <submittedName>
        <fullName evidence="2">GNAT family N-acetyltransferase</fullName>
    </submittedName>
</protein>